<evidence type="ECO:0000313" key="2">
    <source>
        <dbReference type="EMBL" id="KAL0639985.1"/>
    </source>
</evidence>
<reference evidence="2 3" key="1">
    <citation type="submission" date="2024-02" db="EMBL/GenBank/DDBJ databases">
        <title>Discinaceae phylogenomics.</title>
        <authorList>
            <person name="Dirks A.C."/>
            <person name="James T.Y."/>
        </authorList>
    </citation>
    <scope>NUCLEOTIDE SEQUENCE [LARGE SCALE GENOMIC DNA]</scope>
    <source>
        <strain evidence="2 3">ACD0624</strain>
    </source>
</reference>
<protein>
    <submittedName>
        <fullName evidence="2">Uncharacterized protein</fullName>
    </submittedName>
</protein>
<dbReference type="PANTHER" id="PTHR35559">
    <property type="entry name" value="CHITIN-BINDING TYPE-4 DOMAIN-CONTAINING PROTEIN"/>
    <property type="match status" value="1"/>
</dbReference>
<feature type="signal peptide" evidence="1">
    <location>
        <begin position="1"/>
        <end position="20"/>
    </location>
</feature>
<keyword evidence="3" id="KW-1185">Reference proteome</keyword>
<organism evidence="2 3">
    <name type="scientific">Discina gigas</name>
    <dbReference type="NCBI Taxonomy" id="1032678"/>
    <lineage>
        <taxon>Eukaryota</taxon>
        <taxon>Fungi</taxon>
        <taxon>Dikarya</taxon>
        <taxon>Ascomycota</taxon>
        <taxon>Pezizomycotina</taxon>
        <taxon>Pezizomycetes</taxon>
        <taxon>Pezizales</taxon>
        <taxon>Discinaceae</taxon>
        <taxon>Discina</taxon>
    </lineage>
</organism>
<dbReference type="PANTHER" id="PTHR35559:SF1">
    <property type="entry name" value="CHITIN-BINDING TYPE-4 DOMAIN-CONTAINING PROTEIN"/>
    <property type="match status" value="1"/>
</dbReference>
<dbReference type="EMBL" id="JBBBZM010000006">
    <property type="protein sequence ID" value="KAL0639985.1"/>
    <property type="molecule type" value="Genomic_DNA"/>
</dbReference>
<name>A0ABR3GVZ6_9PEZI</name>
<gene>
    <name evidence="2" type="ORF">Q9L58_000813</name>
</gene>
<keyword evidence="1" id="KW-0732">Signal</keyword>
<sequence length="329" mass="36585">MKFQITSLFAAALMAGSAAAHSWLECVDTDVPNHDAAQANPNIDPINNCKGYPRNKIYQDNWINESSWYVWDLNGPENTDSRACRPLQTNLYPSKVPMTVAQPGAAIRMRFWGNGHSRWDIGSPNHRDPGLVRVYWAGKKEVELTYKSDLTQANWFPRAQGNFSADTVNLITDGHMNEKANYYTLQLPTNMENGRHMMVWTWAWNLGMGVNPAGFNPATDYNNEWADSYSTCFDIEITGSTYTGATFDNSNQRVAAPSTACTTGTGLKGGMAQYPCTGAECPPCWYKTATGANCFEYDASGKCPFGGAYDCKLNKQLRRAMKHERAPFA</sequence>
<feature type="chain" id="PRO_5046853739" evidence="1">
    <location>
        <begin position="21"/>
        <end position="329"/>
    </location>
</feature>
<proteinExistence type="predicted"/>
<comment type="caution">
    <text evidence="2">The sequence shown here is derived from an EMBL/GenBank/DDBJ whole genome shotgun (WGS) entry which is preliminary data.</text>
</comment>
<evidence type="ECO:0000313" key="3">
    <source>
        <dbReference type="Proteomes" id="UP001447188"/>
    </source>
</evidence>
<accession>A0ABR3GVZ6</accession>
<dbReference type="Proteomes" id="UP001447188">
    <property type="component" value="Unassembled WGS sequence"/>
</dbReference>
<evidence type="ECO:0000256" key="1">
    <source>
        <dbReference type="SAM" id="SignalP"/>
    </source>
</evidence>